<dbReference type="GO" id="GO:0003725">
    <property type="term" value="F:double-stranded RNA binding"/>
    <property type="evidence" value="ECO:0007669"/>
    <property type="project" value="TreeGrafter"/>
</dbReference>
<feature type="signal peptide" evidence="9">
    <location>
        <begin position="1"/>
        <end position="24"/>
    </location>
</feature>
<feature type="transmembrane region" description="Helical" evidence="8">
    <location>
        <begin position="493"/>
        <end position="513"/>
    </location>
</feature>
<gene>
    <name evidence="10" type="ORF">EGW08_012827</name>
</gene>
<evidence type="ECO:0000313" key="10">
    <source>
        <dbReference type="EMBL" id="RUS79414.1"/>
    </source>
</evidence>
<feature type="chain" id="PRO_5019378496" description="SID1 transmembrane family member 1" evidence="9">
    <location>
        <begin position="25"/>
        <end position="568"/>
    </location>
</feature>
<evidence type="ECO:0008006" key="12">
    <source>
        <dbReference type="Google" id="ProtNLM"/>
    </source>
</evidence>
<dbReference type="OrthoDB" id="416618at2759"/>
<feature type="transmembrane region" description="Helical" evidence="8">
    <location>
        <begin position="548"/>
        <end position="567"/>
    </location>
</feature>
<sequence>MEYASRLLWSQQMKFVLLLTLTTATLLGSTEVSVNDGLSQDSSAINLSLPRTRLVSQFHDATINGFSVKMESFELKEPESLLLYDTGLISAAPESETVSTVVVQNASFDQLYIGEVSAKTQYMFVFNYTEGDKTTAMRIQLFSGRADKNYPIMCVARQQEGILSWQLPLEVESSYSYWSSSRTLCPVDKNHKEQMEKEQLIYVTISSMSREKKDFNLTTFKIDDFQVEHDVPKNFEVSVARPKYYMYYFPEGIDHVMLKVTSKSEMCMTVSIQSIKCPVFDLEMNIEYDGKYQTMSTQATMLLQRDDYADTNGFYIVFITKANDKDCVGHLDFQELVPSSKVGKERRKNISIIITDTITNAQYWKATSAALGFFLAFYLLAFVLFCLCQRCGLPKTFAEMSSEDMGNDDEFLRATPHGASYGATGNGNLEDSASTSRQLSAVSSSSGVIDESAIDFLPDADYEKDVFRTKTALFVSDLARKKRSKLAKIYKTFYWNLLTIAIFYGLPVVQLVITYQRVLNESGNLDLCYYNFGCAHPWRDYLSAFNNVYSNIGYIMLGLLFIIIVRVR</sequence>
<evidence type="ECO:0000256" key="2">
    <source>
        <dbReference type="ARBA" id="ARBA00006618"/>
    </source>
</evidence>
<keyword evidence="11" id="KW-1185">Reference proteome</keyword>
<evidence type="ECO:0000256" key="5">
    <source>
        <dbReference type="ARBA" id="ARBA00022989"/>
    </source>
</evidence>
<keyword evidence="5 8" id="KW-1133">Transmembrane helix</keyword>
<proteinExistence type="inferred from homology"/>
<keyword evidence="6 8" id="KW-0472">Membrane</keyword>
<evidence type="ECO:0000256" key="9">
    <source>
        <dbReference type="SAM" id="SignalP"/>
    </source>
</evidence>
<keyword evidence="3 8" id="KW-0812">Transmembrane</keyword>
<evidence type="ECO:0000313" key="11">
    <source>
        <dbReference type="Proteomes" id="UP000271974"/>
    </source>
</evidence>
<organism evidence="10 11">
    <name type="scientific">Elysia chlorotica</name>
    <name type="common">Eastern emerald elysia</name>
    <name type="synonym">Sea slug</name>
    <dbReference type="NCBI Taxonomy" id="188477"/>
    <lineage>
        <taxon>Eukaryota</taxon>
        <taxon>Metazoa</taxon>
        <taxon>Spiralia</taxon>
        <taxon>Lophotrochozoa</taxon>
        <taxon>Mollusca</taxon>
        <taxon>Gastropoda</taxon>
        <taxon>Heterobranchia</taxon>
        <taxon>Euthyneura</taxon>
        <taxon>Panpulmonata</taxon>
        <taxon>Sacoglossa</taxon>
        <taxon>Placobranchoidea</taxon>
        <taxon>Plakobranchidae</taxon>
        <taxon>Elysia</taxon>
    </lineage>
</organism>
<feature type="transmembrane region" description="Helical" evidence="8">
    <location>
        <begin position="363"/>
        <end position="387"/>
    </location>
</feature>
<dbReference type="PANTHER" id="PTHR12185">
    <property type="entry name" value="SID1 TRANSMEMBRANE FAMILY MEMEBER"/>
    <property type="match status" value="1"/>
</dbReference>
<dbReference type="PANTHER" id="PTHR12185:SF14">
    <property type="entry name" value="CHOLESTEROL UPTAKE PROTEIN 1"/>
    <property type="match status" value="1"/>
</dbReference>
<evidence type="ECO:0000256" key="1">
    <source>
        <dbReference type="ARBA" id="ARBA00004141"/>
    </source>
</evidence>
<name>A0A433TD98_ELYCH</name>
<evidence type="ECO:0000256" key="4">
    <source>
        <dbReference type="ARBA" id="ARBA00022729"/>
    </source>
</evidence>
<protein>
    <recommendedName>
        <fullName evidence="12">SID1 transmembrane family member 1</fullName>
    </recommendedName>
</protein>
<dbReference type="GO" id="GO:0005764">
    <property type="term" value="C:lysosome"/>
    <property type="evidence" value="ECO:0007669"/>
    <property type="project" value="TreeGrafter"/>
</dbReference>
<comment type="caution">
    <text evidence="10">The sequence shown here is derived from an EMBL/GenBank/DDBJ whole genome shotgun (WGS) entry which is preliminary data.</text>
</comment>
<dbReference type="InterPro" id="IPR025958">
    <property type="entry name" value="SID1_TM_fam"/>
</dbReference>
<evidence type="ECO:0000256" key="6">
    <source>
        <dbReference type="ARBA" id="ARBA00023136"/>
    </source>
</evidence>
<dbReference type="Pfam" id="PF13965">
    <property type="entry name" value="SID-1_RNA_chan"/>
    <property type="match status" value="1"/>
</dbReference>
<evidence type="ECO:0000256" key="3">
    <source>
        <dbReference type="ARBA" id="ARBA00022692"/>
    </source>
</evidence>
<dbReference type="EMBL" id="RQTK01000452">
    <property type="protein sequence ID" value="RUS79414.1"/>
    <property type="molecule type" value="Genomic_DNA"/>
</dbReference>
<comment type="similarity">
    <text evidence="2">Belongs to the SID1 family.</text>
</comment>
<accession>A0A433TD98</accession>
<evidence type="ECO:0000256" key="7">
    <source>
        <dbReference type="ARBA" id="ARBA00023180"/>
    </source>
</evidence>
<reference evidence="10 11" key="1">
    <citation type="submission" date="2019-01" db="EMBL/GenBank/DDBJ databases">
        <title>A draft genome assembly of the solar-powered sea slug Elysia chlorotica.</title>
        <authorList>
            <person name="Cai H."/>
            <person name="Li Q."/>
            <person name="Fang X."/>
            <person name="Li J."/>
            <person name="Curtis N.E."/>
            <person name="Altenburger A."/>
            <person name="Shibata T."/>
            <person name="Feng M."/>
            <person name="Maeda T."/>
            <person name="Schwartz J.A."/>
            <person name="Shigenobu S."/>
            <person name="Lundholm N."/>
            <person name="Nishiyama T."/>
            <person name="Yang H."/>
            <person name="Hasebe M."/>
            <person name="Li S."/>
            <person name="Pierce S.K."/>
            <person name="Wang J."/>
        </authorList>
    </citation>
    <scope>NUCLEOTIDE SEQUENCE [LARGE SCALE GENOMIC DNA]</scope>
    <source>
        <strain evidence="10">EC2010</strain>
        <tissue evidence="10">Whole organism of an adult</tissue>
    </source>
</reference>
<evidence type="ECO:0000256" key="8">
    <source>
        <dbReference type="SAM" id="Phobius"/>
    </source>
</evidence>
<comment type="subcellular location">
    <subcellularLocation>
        <location evidence="1">Membrane</location>
        <topology evidence="1">Multi-pass membrane protein</topology>
    </subcellularLocation>
</comment>
<keyword evidence="7" id="KW-0325">Glycoprotein</keyword>
<dbReference type="GO" id="GO:0005886">
    <property type="term" value="C:plasma membrane"/>
    <property type="evidence" value="ECO:0007669"/>
    <property type="project" value="TreeGrafter"/>
</dbReference>
<dbReference type="GO" id="GO:0051033">
    <property type="term" value="F:RNA transmembrane transporter activity"/>
    <property type="evidence" value="ECO:0007669"/>
    <property type="project" value="TreeGrafter"/>
</dbReference>
<keyword evidence="4 9" id="KW-0732">Signal</keyword>
<dbReference type="Proteomes" id="UP000271974">
    <property type="component" value="Unassembled WGS sequence"/>
</dbReference>
<dbReference type="AlphaFoldDB" id="A0A433TD98"/>